<evidence type="ECO:0000256" key="4">
    <source>
        <dbReference type="ARBA" id="ARBA00022723"/>
    </source>
</evidence>
<sequence>MIKSIFKKVSIKMASSSKILSWSFGEVTHSNFINFKNLKPEPNGLFCLKIFSDFELCCLKKKCFCHSDKFLNLKKAHTGYKVGHIKLFYPAVHIWYIKSSHSNISNILNLSYKILEKIINFKLKVVIKSYDIKIKKFNLFIFDKKIKNIIFTLSGAKALKKLLSDRELFIDCLILKIKIKKCNSFSKLFSILKHINKILIFYYSGNKPSWMVLKKTPVLPPRMRPLIALSEKKFASSDINELYKIVLERNYKLKKMTTYLDPKQLLINERISLQESIYALFDNEKLINPILTSSKRVLKSFSSLIKGKYGRFRQNLLGKRVDFSGRSVITVEPNLFLYECKIPIYIALELFKPILYYELKKKKIITTISFIDDYYKKNKKQIILLLKNKVKSYFIMLNRAPTLHRMNFQSFKILLTEDKTIKIHPLVCLSYNADFDGDQMAIHLPLTNNAKVESNYLLLSINNIISPSNGNAIIIPTQDIIMGIYYFTFDFKNKSISLNDINDIINFFEFNNYNFQINIKFNNKKKINTTLGRIIINYLFFKNFDYFLNMVFKKKILTYLVKYLFDFNQLSKIIIILEKLKKIGFLISTYSGITISYFDLIEVKNTFLINKVVFKLKYNNNIFSIVELLNNFFVKIIIKKIQINKTGLKKTNNLFIMLDSGSRGSMLQIKQLIAFRGFFSKSNGDIIKDPIFDNLKNGLNMKNYFISTFGARKGLTDTSLKTANSGYLTRKLIDVSHDLVIYKIDCKTKTGIKIFLNSYFTLVELYKNLYGRLLLFSVSLKNKILLKENTLIDNKVLFLLIKKKINTIFVRSVLFCISNRGVCCFCYGIDLSTNKIVLIGVSVGIISAQSIGEPGTQLTMRTFHTGGVASYFFYSDNLIISNSGFVKFKKCKCVINKFGEVIIVSLYGEFMIFNKLILEKYKFYYGTKIKFRNGFLIKKNTKLINFNDNNFYIYSENIGYVYFKKENNIVKNYCLEDNKFYYKTLKNFKITIINKSIKKNYFIPKNFNIVVYCYDYIFPGEIIAKLVSVTILKSSIIGGLPRLSELFEARIPKLKALLSEIDGVCKIKFSHLNYIITIISKFGFYKEYTLSCLRKLYINNGDYVKIGDILSDGKPDLNEIINLISIDYLLSYFVNEINSIYFPQNIYVNCKHIELILKQMTKKVKIIFSGESSCQQGDILFLEDAINENFSTLVNSRRLSYYKRIVTGITKTSLESLSFFSAASFQETNKILVNSAIKNRTDYLLGLKENVLVGRLIPAGTGLIKYFKKKSKSSKNNLDFKNRKKKFYINYF</sequence>
<dbReference type="GO" id="GO:0000287">
    <property type="term" value="F:magnesium ion binding"/>
    <property type="evidence" value="ECO:0007669"/>
    <property type="project" value="UniProtKB-UniRule"/>
</dbReference>
<dbReference type="CDD" id="cd02655">
    <property type="entry name" value="RNAP_beta'_C"/>
    <property type="match status" value="1"/>
</dbReference>
<feature type="binding site" evidence="7">
    <location>
        <position position="823"/>
    </location>
    <ligand>
        <name>Zn(2+)</name>
        <dbReference type="ChEBI" id="CHEBI:29105"/>
        <label>2</label>
    </ligand>
</feature>
<comment type="subunit">
    <text evidence="7">The RNAP catalytic core consists of 2 alpha, 1 beta, 1 beta' and 1 omega subunit. When a sigma factor is associated with the core the holoenzyme is formed, which can initiate transcription.</text>
</comment>
<dbReference type="GO" id="GO:0003899">
    <property type="term" value="F:DNA-directed RNA polymerase activity"/>
    <property type="evidence" value="ECO:0007669"/>
    <property type="project" value="UniProtKB-UniRule"/>
</dbReference>
<dbReference type="Pfam" id="PF04983">
    <property type="entry name" value="RNA_pol_Rpb1_3"/>
    <property type="match status" value="1"/>
</dbReference>
<feature type="binding site" evidence="7">
    <location>
        <position position="438"/>
    </location>
    <ligand>
        <name>Mg(2+)</name>
        <dbReference type="ChEBI" id="CHEBI:18420"/>
    </ligand>
</feature>
<evidence type="ECO:0000256" key="6">
    <source>
        <dbReference type="ARBA" id="ARBA00048552"/>
    </source>
</evidence>
<dbReference type="InterPro" id="IPR045867">
    <property type="entry name" value="DNA-dir_RpoC_beta_prime"/>
</dbReference>
<comment type="similarity">
    <text evidence="7 8">Belongs to the RNA polymerase beta' chain family.</text>
</comment>
<dbReference type="InterPro" id="IPR007083">
    <property type="entry name" value="RNA_pol_Rpb1_4"/>
</dbReference>
<keyword evidence="3 7" id="KW-0548">Nucleotidyltransferase</keyword>
<proteinExistence type="inferred from homology"/>
<accession>Q9AIH0</accession>
<dbReference type="InterPro" id="IPR012754">
    <property type="entry name" value="DNA-dir_RpoC_beta_prime_bact"/>
</dbReference>
<dbReference type="GO" id="GO:0000428">
    <property type="term" value="C:DNA-directed RNA polymerase complex"/>
    <property type="evidence" value="ECO:0007669"/>
    <property type="project" value="UniProtKB-KW"/>
</dbReference>
<dbReference type="Gene3D" id="1.10.40.90">
    <property type="match status" value="1"/>
</dbReference>
<dbReference type="InterPro" id="IPR006592">
    <property type="entry name" value="RNA_pol_N"/>
</dbReference>
<dbReference type="Pfam" id="PF04997">
    <property type="entry name" value="RNA_pol_Rpb1_1"/>
    <property type="match status" value="1"/>
</dbReference>
<dbReference type="EMBL" id="AF274444">
    <property type="protein sequence ID" value="AAK17076.1"/>
    <property type="molecule type" value="Genomic_DNA"/>
</dbReference>
<comment type="caution">
    <text evidence="7">Lacks conserved residue(s) required for the propagation of feature annotation.</text>
</comment>
<evidence type="ECO:0000313" key="10">
    <source>
        <dbReference type="EMBL" id="AAK17076.1"/>
    </source>
</evidence>
<dbReference type="GO" id="GO:0003677">
    <property type="term" value="F:DNA binding"/>
    <property type="evidence" value="ECO:0007669"/>
    <property type="project" value="UniProtKB-UniRule"/>
</dbReference>
<dbReference type="InterPro" id="IPR000722">
    <property type="entry name" value="RNA_pol_asu"/>
</dbReference>
<dbReference type="SUPFAM" id="SSF64484">
    <property type="entry name" value="beta and beta-prime subunits of DNA dependent RNA-polymerase"/>
    <property type="match status" value="1"/>
</dbReference>
<feature type="binding site" evidence="7">
    <location>
        <position position="816"/>
    </location>
    <ligand>
        <name>Zn(2+)</name>
        <dbReference type="ChEBI" id="CHEBI:29105"/>
        <label>2</label>
    </ligand>
</feature>
<dbReference type="PANTHER" id="PTHR19376">
    <property type="entry name" value="DNA-DIRECTED RNA POLYMERASE"/>
    <property type="match status" value="1"/>
</dbReference>
<keyword evidence="1 7" id="KW-0240">DNA-directed RNA polymerase</keyword>
<dbReference type="Gene3D" id="1.10.1790.20">
    <property type="match status" value="1"/>
</dbReference>
<evidence type="ECO:0000256" key="2">
    <source>
        <dbReference type="ARBA" id="ARBA00022679"/>
    </source>
</evidence>
<evidence type="ECO:0000256" key="1">
    <source>
        <dbReference type="ARBA" id="ARBA00022478"/>
    </source>
</evidence>
<dbReference type="GO" id="GO:0006351">
    <property type="term" value="P:DNA-templated transcription"/>
    <property type="evidence" value="ECO:0007669"/>
    <property type="project" value="UniProtKB-UniRule"/>
</dbReference>
<dbReference type="Gene3D" id="2.40.40.20">
    <property type="match status" value="1"/>
</dbReference>
<evidence type="ECO:0000256" key="5">
    <source>
        <dbReference type="ARBA" id="ARBA00023163"/>
    </source>
</evidence>
<dbReference type="Pfam" id="PF00623">
    <property type="entry name" value="RNA_pol_Rpb1_2"/>
    <property type="match status" value="2"/>
</dbReference>
<protein>
    <recommendedName>
        <fullName evidence="7">DNA-directed RNA polymerase subunit beta'</fullName>
        <shortName evidence="7">RNAP subunit beta'</shortName>
        <ecNumber evidence="7">2.7.7.6</ecNumber>
    </recommendedName>
    <alternativeName>
        <fullName evidence="7">RNA polymerase subunit beta'</fullName>
    </alternativeName>
    <alternativeName>
        <fullName evidence="7">Transcriptase subunit beta'</fullName>
    </alternativeName>
</protein>
<dbReference type="InterPro" id="IPR007080">
    <property type="entry name" value="RNA_pol_Rpb1_1"/>
</dbReference>
<feature type="domain" description="RNA polymerase N-terminal" evidence="9">
    <location>
        <begin position="209"/>
        <end position="488"/>
    </location>
</feature>
<dbReference type="Pfam" id="PF04998">
    <property type="entry name" value="RNA_pol_Rpb1_5"/>
    <property type="match status" value="1"/>
</dbReference>
<keyword evidence="2 7" id="KW-0808">Transferase</keyword>
<dbReference type="NCBIfam" id="TIGR02386">
    <property type="entry name" value="rpoC_TIGR"/>
    <property type="match status" value="1"/>
</dbReference>
<dbReference type="InterPro" id="IPR042102">
    <property type="entry name" value="RNA_pol_Rpb1_3_sf"/>
</dbReference>
<dbReference type="Pfam" id="PF05000">
    <property type="entry name" value="RNA_pol_Rpb1_4"/>
    <property type="match status" value="1"/>
</dbReference>
<evidence type="ECO:0000256" key="7">
    <source>
        <dbReference type="HAMAP-Rule" id="MF_01322"/>
    </source>
</evidence>
<gene>
    <name evidence="7 10" type="primary">rpoC</name>
</gene>
<dbReference type="SMART" id="SM00663">
    <property type="entry name" value="RPOLA_N"/>
    <property type="match status" value="1"/>
</dbReference>
<keyword evidence="7" id="KW-0862">Zinc</keyword>
<keyword evidence="5 7" id="KW-0804">Transcription</keyword>
<dbReference type="EC" id="2.7.7.6" evidence="7"/>
<dbReference type="InterPro" id="IPR038120">
    <property type="entry name" value="Rpb1_funnel_sf"/>
</dbReference>
<dbReference type="InterPro" id="IPR007066">
    <property type="entry name" value="RNA_pol_Rpb1_3"/>
</dbReference>
<dbReference type="Gene3D" id="4.10.860.120">
    <property type="entry name" value="RNA polymerase II, clamp domain"/>
    <property type="match status" value="1"/>
</dbReference>
<dbReference type="Gene3D" id="1.10.132.30">
    <property type="match status" value="1"/>
</dbReference>
<comment type="cofactor">
    <cofactor evidence="7">
        <name>Mg(2+)</name>
        <dbReference type="ChEBI" id="CHEBI:18420"/>
    </cofactor>
    <text evidence="7">Binds 1 Mg(2+) ion per subunit.</text>
</comment>
<keyword evidence="4 7" id="KW-0479">Metal-binding</keyword>
<dbReference type="Gene3D" id="1.10.274.100">
    <property type="entry name" value="RNA polymerase Rpb1, domain 3"/>
    <property type="match status" value="1"/>
</dbReference>
<feature type="binding site" evidence="7">
    <location>
        <position position="826"/>
    </location>
    <ligand>
        <name>Zn(2+)</name>
        <dbReference type="ChEBI" id="CHEBI:29105"/>
        <label>2</label>
    </ligand>
</feature>
<name>Q9AIH0_CARRU</name>
<dbReference type="GO" id="GO:0008270">
    <property type="term" value="F:zinc ion binding"/>
    <property type="evidence" value="ECO:0007669"/>
    <property type="project" value="UniProtKB-UniRule"/>
</dbReference>
<evidence type="ECO:0000256" key="8">
    <source>
        <dbReference type="RuleBase" id="RU004279"/>
    </source>
</evidence>
<comment type="function">
    <text evidence="7 8">DNA-dependent RNA polymerase catalyzes the transcription of DNA into RNA using the four ribonucleoside triphosphates as substrates.</text>
</comment>
<dbReference type="InterPro" id="IPR044893">
    <property type="entry name" value="RNA_pol_Rpb1_clamp_domain"/>
</dbReference>
<dbReference type="PANTHER" id="PTHR19376:SF54">
    <property type="entry name" value="DNA-DIRECTED RNA POLYMERASE SUBUNIT BETA"/>
    <property type="match status" value="1"/>
</dbReference>
<comment type="catalytic activity">
    <reaction evidence="6 7 8">
        <text>RNA(n) + a ribonucleoside 5'-triphosphate = RNA(n+1) + diphosphate</text>
        <dbReference type="Rhea" id="RHEA:21248"/>
        <dbReference type="Rhea" id="RHEA-COMP:14527"/>
        <dbReference type="Rhea" id="RHEA-COMP:17342"/>
        <dbReference type="ChEBI" id="CHEBI:33019"/>
        <dbReference type="ChEBI" id="CHEBI:61557"/>
        <dbReference type="ChEBI" id="CHEBI:140395"/>
        <dbReference type="EC" id="2.7.7.6"/>
    </reaction>
</comment>
<evidence type="ECO:0000256" key="3">
    <source>
        <dbReference type="ARBA" id="ARBA00022695"/>
    </source>
</evidence>
<organism evidence="10">
    <name type="scientific">Carsonella ruddii</name>
    <dbReference type="NCBI Taxonomy" id="114186"/>
    <lineage>
        <taxon>Bacteria</taxon>
        <taxon>Pseudomonadati</taxon>
        <taxon>Pseudomonadota</taxon>
        <taxon>Gammaproteobacteria</taxon>
        <taxon>Oceanospirillales</taxon>
        <taxon>Halomonadaceae</taxon>
        <taxon>Zymobacter group</taxon>
        <taxon>Candidatus Carsonella</taxon>
    </lineage>
</organism>
<evidence type="ECO:0000259" key="9">
    <source>
        <dbReference type="SMART" id="SM00663"/>
    </source>
</evidence>
<feature type="binding site" evidence="7">
    <location>
        <position position="436"/>
    </location>
    <ligand>
        <name>Mg(2+)</name>
        <dbReference type="ChEBI" id="CHEBI:18420"/>
    </ligand>
</feature>
<feature type="binding site" evidence="7">
    <location>
        <position position="434"/>
    </location>
    <ligand>
        <name>Mg(2+)</name>
        <dbReference type="ChEBI" id="CHEBI:18420"/>
    </ligand>
</feature>
<dbReference type="InterPro" id="IPR007081">
    <property type="entry name" value="RNA_pol_Rpb1_5"/>
</dbReference>
<dbReference type="Gene3D" id="2.40.50.100">
    <property type="match status" value="1"/>
</dbReference>
<feature type="binding site" evidence="7">
    <location>
        <position position="746"/>
    </location>
    <ligand>
        <name>Zn(2+)</name>
        <dbReference type="ChEBI" id="CHEBI:29105"/>
        <label>2</label>
    </ligand>
</feature>
<dbReference type="Gene3D" id="1.10.150.390">
    <property type="match status" value="1"/>
</dbReference>
<keyword evidence="7" id="KW-0460">Magnesium</keyword>
<dbReference type="HAMAP" id="MF_01322">
    <property type="entry name" value="RNApol_bact_RpoC"/>
    <property type="match status" value="1"/>
</dbReference>
<reference evidence="10" key="1">
    <citation type="journal article" date="2001" name="J. Bacteriol.">
        <title>Degenerative minimalism in the genome of a psyllid endosymbiont.</title>
        <authorList>
            <person name="Clark M.A."/>
            <person name="Baumann L."/>
            <person name="Thao M.L."/>
            <person name="Moran N.A."/>
            <person name="Baumann P."/>
        </authorList>
    </citation>
    <scope>NUCLEOTIDE SEQUENCE</scope>
</reference>